<dbReference type="GeneID" id="59376418"/>
<evidence type="ECO:0000256" key="3">
    <source>
        <dbReference type="ARBA" id="ARBA00022833"/>
    </source>
</evidence>
<organism evidence="8 9">
    <name type="scientific">Pleurotus ostreatus</name>
    <name type="common">Oyster mushroom</name>
    <name type="synonym">White-rot fungus</name>
    <dbReference type="NCBI Taxonomy" id="5322"/>
    <lineage>
        <taxon>Eukaryota</taxon>
        <taxon>Fungi</taxon>
        <taxon>Dikarya</taxon>
        <taxon>Basidiomycota</taxon>
        <taxon>Agaricomycotina</taxon>
        <taxon>Agaricomycetes</taxon>
        <taxon>Agaricomycetidae</taxon>
        <taxon>Agaricales</taxon>
        <taxon>Pleurotineae</taxon>
        <taxon>Pleurotaceae</taxon>
        <taxon>Pleurotus</taxon>
    </lineage>
</organism>
<name>A0A8H6ZWZ3_PLEOS</name>
<dbReference type="InterPro" id="IPR017907">
    <property type="entry name" value="Znf_RING_CS"/>
</dbReference>
<comment type="caution">
    <text evidence="8">The sequence shown here is derived from an EMBL/GenBank/DDBJ whole genome shotgun (WGS) entry which is preliminary data.</text>
</comment>
<feature type="region of interest" description="Disordered" evidence="6">
    <location>
        <begin position="262"/>
        <end position="282"/>
    </location>
</feature>
<dbReference type="InterPro" id="IPR001841">
    <property type="entry name" value="Znf_RING"/>
</dbReference>
<dbReference type="OrthoDB" id="6105938at2759"/>
<dbReference type="RefSeq" id="XP_036632163.1">
    <property type="nucleotide sequence ID" value="XM_036776144.1"/>
</dbReference>
<sequence>MPKASKPMATTSRPTTRRSTRNSQKSSTNAVAGKSDVYVEIPERASKRRRVAEDVPTVSDTSRPCNSEMKASKLATSATALRRSQRAAPGDVANREEVLTRREQELKQRTDEIEKRIRWLQQKEDQVASMAQCIEEREAKAALAMLEEHFTCPLCYEIMAHPYTLNPGQCGHTFCSLCIIKWFFSRLHRACGGWHESVDCPICRSLLVITPERTPRLDVTFPFVPNRTADSVIKSLVEKVSHMDPSGSGSVIKTEERELSWGAASHSKKAQTKEEDDSDADSGISAWRQGLSYVEWLKRDRRVSPAASVLYLAHHSAVCREGYKEMNYLASNWTTLKTEYFVELKQRLGV</sequence>
<accession>A0A8H6ZWZ3</accession>
<reference evidence="8" key="1">
    <citation type="submission" date="2019-07" db="EMBL/GenBank/DDBJ databases">
        <authorList>
            <person name="Palmer J.M."/>
        </authorList>
    </citation>
    <scope>NUCLEOTIDE SEQUENCE</scope>
    <source>
        <strain evidence="8">PC9</strain>
    </source>
</reference>
<keyword evidence="3" id="KW-0862">Zinc</keyword>
<evidence type="ECO:0000256" key="6">
    <source>
        <dbReference type="SAM" id="MobiDB-lite"/>
    </source>
</evidence>
<dbReference type="GO" id="GO:0008270">
    <property type="term" value="F:zinc ion binding"/>
    <property type="evidence" value="ECO:0007669"/>
    <property type="project" value="UniProtKB-KW"/>
</dbReference>
<evidence type="ECO:0000256" key="4">
    <source>
        <dbReference type="PROSITE-ProRule" id="PRU00175"/>
    </source>
</evidence>
<dbReference type="VEuPathDB" id="FungiDB:PC9H_006600"/>
<dbReference type="Proteomes" id="UP000623687">
    <property type="component" value="Unassembled WGS sequence"/>
</dbReference>
<gene>
    <name evidence="8" type="ORF">PC9H_006600</name>
</gene>
<evidence type="ECO:0000256" key="1">
    <source>
        <dbReference type="ARBA" id="ARBA00022723"/>
    </source>
</evidence>
<keyword evidence="2 4" id="KW-0863">Zinc-finger</keyword>
<feature type="domain" description="RING-type" evidence="7">
    <location>
        <begin position="152"/>
        <end position="204"/>
    </location>
</feature>
<dbReference type="SUPFAM" id="SSF57850">
    <property type="entry name" value="RING/U-box"/>
    <property type="match status" value="1"/>
</dbReference>
<proteinExistence type="predicted"/>
<dbReference type="Gene3D" id="3.30.40.10">
    <property type="entry name" value="Zinc/RING finger domain, C3HC4 (zinc finger)"/>
    <property type="match status" value="1"/>
</dbReference>
<dbReference type="InterPro" id="IPR013083">
    <property type="entry name" value="Znf_RING/FYVE/PHD"/>
</dbReference>
<dbReference type="PROSITE" id="PS50089">
    <property type="entry name" value="ZF_RING_2"/>
    <property type="match status" value="1"/>
</dbReference>
<keyword evidence="1" id="KW-0479">Metal-binding</keyword>
<dbReference type="Pfam" id="PF13445">
    <property type="entry name" value="zf-RING_UBOX"/>
    <property type="match status" value="1"/>
</dbReference>
<evidence type="ECO:0000313" key="8">
    <source>
        <dbReference type="EMBL" id="KAF7430885.1"/>
    </source>
</evidence>
<dbReference type="PROSITE" id="PS00518">
    <property type="entry name" value="ZF_RING_1"/>
    <property type="match status" value="1"/>
</dbReference>
<keyword evidence="5" id="KW-0175">Coiled coil</keyword>
<dbReference type="PANTHER" id="PTHR23327">
    <property type="entry name" value="RING FINGER PROTEIN 127"/>
    <property type="match status" value="1"/>
</dbReference>
<dbReference type="EMBL" id="JACETU010000004">
    <property type="protein sequence ID" value="KAF7430885.1"/>
    <property type="molecule type" value="Genomic_DNA"/>
</dbReference>
<keyword evidence="9" id="KW-1185">Reference proteome</keyword>
<evidence type="ECO:0000256" key="2">
    <source>
        <dbReference type="ARBA" id="ARBA00022771"/>
    </source>
</evidence>
<evidence type="ECO:0000256" key="5">
    <source>
        <dbReference type="SAM" id="Coils"/>
    </source>
</evidence>
<dbReference type="SMART" id="SM00184">
    <property type="entry name" value="RING"/>
    <property type="match status" value="1"/>
</dbReference>
<feature type="region of interest" description="Disordered" evidence="6">
    <location>
        <begin position="1"/>
        <end position="94"/>
    </location>
</feature>
<feature type="coiled-coil region" evidence="5">
    <location>
        <begin position="96"/>
        <end position="123"/>
    </location>
</feature>
<evidence type="ECO:0000313" key="9">
    <source>
        <dbReference type="Proteomes" id="UP000623687"/>
    </source>
</evidence>
<dbReference type="AlphaFoldDB" id="A0A8H6ZWZ3"/>
<dbReference type="InterPro" id="IPR027370">
    <property type="entry name" value="Znf-RING_euk"/>
</dbReference>
<evidence type="ECO:0000259" key="7">
    <source>
        <dbReference type="PROSITE" id="PS50089"/>
    </source>
</evidence>
<protein>
    <recommendedName>
        <fullName evidence="7">RING-type domain-containing protein</fullName>
    </recommendedName>
</protein>